<sequence>MLNAKLLIFMRITGLVRAWLEIADVQDFNDLASIQVIKSSGSSTERSPVRILIAADDTGLERDPANHRHVTDRWAVKRTQQGPENCWSGLKGSRFGRSVTRTAVSAALHGAILATPPAPSKSSLRNSRRTQQLKHASTEQTSSRTGSSYYLHAVSTELDTPPQVPSMVLNRTNSNTPPRLRRPSNILGRRRRSGATTLRTQGKWKR</sequence>
<dbReference type="AlphaFoldDB" id="A0AAE0XPZ4"/>
<evidence type="ECO:0000256" key="2">
    <source>
        <dbReference type="SAM" id="SignalP"/>
    </source>
</evidence>
<dbReference type="EMBL" id="JAWDGP010007852">
    <property type="protein sequence ID" value="KAK3702586.1"/>
    <property type="molecule type" value="Genomic_DNA"/>
</dbReference>
<evidence type="ECO:0000256" key="1">
    <source>
        <dbReference type="SAM" id="MobiDB-lite"/>
    </source>
</evidence>
<dbReference type="Proteomes" id="UP001283361">
    <property type="component" value="Unassembled WGS sequence"/>
</dbReference>
<evidence type="ECO:0000313" key="3">
    <source>
        <dbReference type="EMBL" id="KAK3702586.1"/>
    </source>
</evidence>
<feature type="compositionally biased region" description="Polar residues" evidence="1">
    <location>
        <begin position="133"/>
        <end position="148"/>
    </location>
</feature>
<accession>A0AAE0XPZ4</accession>
<keyword evidence="4" id="KW-1185">Reference proteome</keyword>
<evidence type="ECO:0000313" key="4">
    <source>
        <dbReference type="Proteomes" id="UP001283361"/>
    </source>
</evidence>
<proteinExistence type="predicted"/>
<feature type="chain" id="PRO_5042121772" evidence="2">
    <location>
        <begin position="19"/>
        <end position="206"/>
    </location>
</feature>
<organism evidence="3 4">
    <name type="scientific">Elysia crispata</name>
    <name type="common">lettuce slug</name>
    <dbReference type="NCBI Taxonomy" id="231223"/>
    <lineage>
        <taxon>Eukaryota</taxon>
        <taxon>Metazoa</taxon>
        <taxon>Spiralia</taxon>
        <taxon>Lophotrochozoa</taxon>
        <taxon>Mollusca</taxon>
        <taxon>Gastropoda</taxon>
        <taxon>Heterobranchia</taxon>
        <taxon>Euthyneura</taxon>
        <taxon>Panpulmonata</taxon>
        <taxon>Sacoglossa</taxon>
        <taxon>Placobranchoidea</taxon>
        <taxon>Plakobranchidae</taxon>
        <taxon>Elysia</taxon>
    </lineage>
</organism>
<feature type="signal peptide" evidence="2">
    <location>
        <begin position="1"/>
        <end position="18"/>
    </location>
</feature>
<reference evidence="3" key="1">
    <citation type="journal article" date="2023" name="G3 (Bethesda)">
        <title>A reference genome for the long-term kleptoplast-retaining sea slug Elysia crispata morphotype clarki.</title>
        <authorList>
            <person name="Eastman K.E."/>
            <person name="Pendleton A.L."/>
            <person name="Shaikh M.A."/>
            <person name="Suttiyut T."/>
            <person name="Ogas R."/>
            <person name="Tomko P."/>
            <person name="Gavelis G."/>
            <person name="Widhalm J.R."/>
            <person name="Wisecaver J.H."/>
        </authorList>
    </citation>
    <scope>NUCLEOTIDE SEQUENCE</scope>
    <source>
        <strain evidence="3">ECLA1</strain>
    </source>
</reference>
<comment type="caution">
    <text evidence="3">The sequence shown here is derived from an EMBL/GenBank/DDBJ whole genome shotgun (WGS) entry which is preliminary data.</text>
</comment>
<gene>
    <name evidence="3" type="ORF">RRG08_042576</name>
</gene>
<keyword evidence="2" id="KW-0732">Signal</keyword>
<feature type="region of interest" description="Disordered" evidence="1">
    <location>
        <begin position="114"/>
        <end position="206"/>
    </location>
</feature>
<protein>
    <submittedName>
        <fullName evidence="3">Uncharacterized protein</fullName>
    </submittedName>
</protein>
<name>A0AAE0XPZ4_9GAST</name>